<dbReference type="GO" id="GO:0016020">
    <property type="term" value="C:membrane"/>
    <property type="evidence" value="ECO:0007669"/>
    <property type="project" value="UniProtKB-SubCell"/>
</dbReference>
<dbReference type="AlphaFoldDB" id="A0A2J0L615"/>
<proteinExistence type="inferred from homology"/>
<evidence type="ECO:0000259" key="8">
    <source>
        <dbReference type="Pfam" id="PF02397"/>
    </source>
</evidence>
<evidence type="ECO:0000313" key="9">
    <source>
        <dbReference type="EMBL" id="PIU41977.1"/>
    </source>
</evidence>
<evidence type="ECO:0000256" key="3">
    <source>
        <dbReference type="ARBA" id="ARBA00022679"/>
    </source>
</evidence>
<protein>
    <submittedName>
        <fullName evidence="9">Multidrug MFS transporter</fullName>
    </submittedName>
</protein>
<feature type="transmembrane region" description="Helical" evidence="7">
    <location>
        <begin position="21"/>
        <end position="42"/>
    </location>
</feature>
<dbReference type="EMBL" id="PEWV01000025">
    <property type="protein sequence ID" value="PIU41977.1"/>
    <property type="molecule type" value="Genomic_DNA"/>
</dbReference>
<evidence type="ECO:0000256" key="1">
    <source>
        <dbReference type="ARBA" id="ARBA00004141"/>
    </source>
</evidence>
<keyword evidence="4 7" id="KW-0812">Transmembrane</keyword>
<organism evidence="9 10">
    <name type="scientific">Candidatus Aquitaenariimonas noxiae</name>
    <dbReference type="NCBI Taxonomy" id="1974741"/>
    <lineage>
        <taxon>Bacteria</taxon>
        <taxon>Pseudomonadati</taxon>
        <taxon>Candidatus Omnitrophota</taxon>
        <taxon>Candidatus Aquitaenariimonas</taxon>
    </lineage>
</organism>
<evidence type="ECO:0000256" key="6">
    <source>
        <dbReference type="ARBA" id="ARBA00023136"/>
    </source>
</evidence>
<evidence type="ECO:0000256" key="5">
    <source>
        <dbReference type="ARBA" id="ARBA00022989"/>
    </source>
</evidence>
<comment type="subcellular location">
    <subcellularLocation>
        <location evidence="1">Membrane</location>
        <topology evidence="1">Multi-pass membrane protein</topology>
    </subcellularLocation>
</comment>
<dbReference type="Pfam" id="PF02397">
    <property type="entry name" value="Bac_transf"/>
    <property type="match status" value="1"/>
</dbReference>
<dbReference type="Proteomes" id="UP000230052">
    <property type="component" value="Unassembled WGS sequence"/>
</dbReference>
<dbReference type="NCBIfam" id="TIGR03025">
    <property type="entry name" value="EPS_sugtrans"/>
    <property type="match status" value="1"/>
</dbReference>
<dbReference type="InterPro" id="IPR003362">
    <property type="entry name" value="Bact_transf"/>
</dbReference>
<evidence type="ECO:0000256" key="4">
    <source>
        <dbReference type="ARBA" id="ARBA00022692"/>
    </source>
</evidence>
<keyword evidence="5 7" id="KW-1133">Transmembrane helix</keyword>
<sequence>MKNTKTYKLEKYLICKRALDMTLSFLALIMLFPLFVIIAIMIKFDSRGPIIFTSKRVGKDGKEFMLYKFRSMVKEAERLKGDLKHLNETDGPIFKIKRDPRITRVGRILRRTSMDELPQFFNVLKGDMSIVGPRPPLPSEVKEYTLHQMKRLSVIPGLTCLWQISGRSNISFYEWIELDIYYIQHRSFMLDLKILIRTIPVVIIGKGAY</sequence>
<accession>A0A2J0L615</accession>
<dbReference type="PANTHER" id="PTHR30576:SF10">
    <property type="entry name" value="SLL5057 PROTEIN"/>
    <property type="match status" value="1"/>
</dbReference>
<keyword evidence="6 7" id="KW-0472">Membrane</keyword>
<dbReference type="InterPro" id="IPR017475">
    <property type="entry name" value="EPS_sugar_tfrase"/>
</dbReference>
<evidence type="ECO:0000256" key="2">
    <source>
        <dbReference type="ARBA" id="ARBA00006464"/>
    </source>
</evidence>
<evidence type="ECO:0000313" key="10">
    <source>
        <dbReference type="Proteomes" id="UP000230052"/>
    </source>
</evidence>
<evidence type="ECO:0000256" key="7">
    <source>
        <dbReference type="SAM" id="Phobius"/>
    </source>
</evidence>
<gene>
    <name evidence="9" type="ORF">COS99_02585</name>
</gene>
<comment type="caution">
    <text evidence="9">The sequence shown here is derived from an EMBL/GenBank/DDBJ whole genome shotgun (WGS) entry which is preliminary data.</text>
</comment>
<name>A0A2J0L615_9BACT</name>
<keyword evidence="3" id="KW-0808">Transferase</keyword>
<feature type="domain" description="Bacterial sugar transferase" evidence="8">
    <location>
        <begin position="16"/>
        <end position="203"/>
    </location>
</feature>
<reference evidence="9 10" key="1">
    <citation type="submission" date="2017-09" db="EMBL/GenBank/DDBJ databases">
        <title>Depth-based differentiation of microbial function through sediment-hosted aquifers and enrichment of novel symbionts in the deep terrestrial subsurface.</title>
        <authorList>
            <person name="Probst A.J."/>
            <person name="Ladd B."/>
            <person name="Jarett J.K."/>
            <person name="Geller-Mcgrath D.E."/>
            <person name="Sieber C.M."/>
            <person name="Emerson J.B."/>
            <person name="Anantharaman K."/>
            <person name="Thomas B.C."/>
            <person name="Malmstrom R."/>
            <person name="Stieglmeier M."/>
            <person name="Klingl A."/>
            <person name="Woyke T."/>
            <person name="Ryan C.M."/>
            <person name="Banfield J.F."/>
        </authorList>
    </citation>
    <scope>NUCLEOTIDE SEQUENCE [LARGE SCALE GENOMIC DNA]</scope>
    <source>
        <strain evidence="9">CG07_land_8_20_14_0_80_42_15</strain>
    </source>
</reference>
<dbReference type="PANTHER" id="PTHR30576">
    <property type="entry name" value="COLANIC BIOSYNTHESIS UDP-GLUCOSE LIPID CARRIER TRANSFERASE"/>
    <property type="match status" value="1"/>
</dbReference>
<dbReference type="GO" id="GO:0016780">
    <property type="term" value="F:phosphotransferase activity, for other substituted phosphate groups"/>
    <property type="evidence" value="ECO:0007669"/>
    <property type="project" value="TreeGrafter"/>
</dbReference>
<comment type="similarity">
    <text evidence="2">Belongs to the bacterial sugar transferase family.</text>
</comment>